<organism evidence="2 3">
    <name type="scientific">Rhodococcoides kyotonense</name>
    <dbReference type="NCBI Taxonomy" id="398843"/>
    <lineage>
        <taxon>Bacteria</taxon>
        <taxon>Bacillati</taxon>
        <taxon>Actinomycetota</taxon>
        <taxon>Actinomycetes</taxon>
        <taxon>Mycobacteriales</taxon>
        <taxon>Nocardiaceae</taxon>
        <taxon>Rhodococcoides</taxon>
    </lineage>
</organism>
<evidence type="ECO:0008006" key="4">
    <source>
        <dbReference type="Google" id="ProtNLM"/>
    </source>
</evidence>
<keyword evidence="3" id="KW-1185">Reference proteome</keyword>
<feature type="region of interest" description="Disordered" evidence="1">
    <location>
        <begin position="1"/>
        <end position="33"/>
    </location>
</feature>
<sequence>MALLTACSAPVVDAPASPAGEPPANPYEDQRREGVEQLLDRWADAVRTNDATALADLVDPAAAPEFLQAQISRADNLSGVPLSDWGYELVDEPETPVPSEVASPLNAADVWAPSVVLRYSIDGTDDVPTRRPVSLLVAERGDRWRIVSDADVAGIDRHTWRGPWDFGPLSTTQVSTAGGTSVVVAHPEQTALAGALARELPGAVDAVSGFWGDEWRRAAVVFVTGSPEEFAAVVGENAAGANVAAVSMSDTVDPGRPVAGQRVVFGPAASDRLTEFTTRSVLRHELTHVAARSTTVDGSPMWMLEGFADYSGYRDTGASFGQLAPTLSRLVAVGGPPTVLPEDGDFTAGGTRSTLAYESAWSVAAFVAERFGEDALRSLYERMADGPKSAADVDRVFSEVLGTGTDDVVDQWGSWVATQSR</sequence>
<reference evidence="2 3" key="1">
    <citation type="submission" date="2016-03" db="EMBL/GenBank/DDBJ databases">
        <title>Genome sequence of Rhodococcus kyotonensis KB10.</title>
        <authorList>
            <person name="Jeong H."/>
            <person name="Hong C.E."/>
            <person name="Jo S.H."/>
            <person name="Park J.M."/>
        </authorList>
    </citation>
    <scope>NUCLEOTIDE SEQUENCE [LARGE SCALE GENOMIC DNA]</scope>
    <source>
        <strain evidence="2 3">KB10</strain>
    </source>
</reference>
<feature type="compositionally biased region" description="Low complexity" evidence="1">
    <location>
        <begin position="1"/>
        <end position="19"/>
    </location>
</feature>
<dbReference type="EMBL" id="LVHI01000001">
    <property type="protein sequence ID" value="OAK57556.1"/>
    <property type="molecule type" value="Genomic_DNA"/>
</dbReference>
<comment type="caution">
    <text evidence="2">The sequence shown here is derived from an EMBL/GenBank/DDBJ whole genome shotgun (WGS) entry which is preliminary data.</text>
</comment>
<evidence type="ECO:0000256" key="1">
    <source>
        <dbReference type="SAM" id="MobiDB-lite"/>
    </source>
</evidence>
<accession>A0A177YPQ6</accession>
<protein>
    <recommendedName>
        <fullName evidence="4">Peptidase MA superfamily protein</fullName>
    </recommendedName>
</protein>
<name>A0A177YPQ6_9NOCA</name>
<evidence type="ECO:0000313" key="3">
    <source>
        <dbReference type="Proteomes" id="UP000077519"/>
    </source>
</evidence>
<gene>
    <name evidence="2" type="ORF">A3K89_00865</name>
</gene>
<proteinExistence type="predicted"/>
<evidence type="ECO:0000313" key="2">
    <source>
        <dbReference type="EMBL" id="OAK57556.1"/>
    </source>
</evidence>
<dbReference type="SUPFAM" id="SSF55486">
    <property type="entry name" value="Metalloproteases ('zincins'), catalytic domain"/>
    <property type="match status" value="1"/>
</dbReference>
<dbReference type="AlphaFoldDB" id="A0A177YPQ6"/>
<dbReference type="Proteomes" id="UP000077519">
    <property type="component" value="Unassembled WGS sequence"/>
</dbReference>